<evidence type="ECO:0000313" key="1">
    <source>
        <dbReference type="EMBL" id="MBK1712954.1"/>
    </source>
</evidence>
<dbReference type="EMBL" id="NRRU01000028">
    <property type="protein sequence ID" value="MBK1712954.1"/>
    <property type="molecule type" value="Genomic_DNA"/>
</dbReference>
<dbReference type="Gene3D" id="3.40.50.1000">
    <property type="entry name" value="HAD superfamily/HAD-like"/>
    <property type="match status" value="1"/>
</dbReference>
<dbReference type="InterPro" id="IPR011990">
    <property type="entry name" value="TPR-like_helical_dom_sf"/>
</dbReference>
<dbReference type="Gene3D" id="1.25.40.10">
    <property type="entry name" value="Tetratricopeptide repeat domain"/>
    <property type="match status" value="1"/>
</dbReference>
<protein>
    <submittedName>
        <fullName evidence="1">Uncharacterized protein</fullName>
    </submittedName>
</protein>
<dbReference type="Gene3D" id="1.10.150.400">
    <property type="match status" value="1"/>
</dbReference>
<keyword evidence="2" id="KW-1185">Reference proteome</keyword>
<dbReference type="Proteomes" id="UP001041814">
    <property type="component" value="Unassembled WGS sequence"/>
</dbReference>
<gene>
    <name evidence="1" type="ORF">CKO43_09205</name>
</gene>
<dbReference type="SUPFAM" id="SSF48452">
    <property type="entry name" value="TPR-like"/>
    <property type="match status" value="1"/>
</dbReference>
<dbReference type="InterPro" id="IPR036412">
    <property type="entry name" value="HAD-like_sf"/>
</dbReference>
<comment type="caution">
    <text evidence="1">The sequence shown here is derived from an EMBL/GenBank/DDBJ whole genome shotgun (WGS) entry which is preliminary data.</text>
</comment>
<reference evidence="1" key="2">
    <citation type="journal article" date="2020" name="Microorganisms">
        <title>Osmotic Adaptation and Compatible Solute Biosynthesis of Phototrophic Bacteria as Revealed from Genome Analyses.</title>
        <authorList>
            <person name="Imhoff J.F."/>
            <person name="Rahn T."/>
            <person name="Kunzel S."/>
            <person name="Keller A."/>
            <person name="Neulinger S.C."/>
        </authorList>
    </citation>
    <scope>NUCLEOTIDE SEQUENCE</scope>
    <source>
        <strain evidence="1">IM 151</strain>
    </source>
</reference>
<evidence type="ECO:0000313" key="2">
    <source>
        <dbReference type="Proteomes" id="UP001041814"/>
    </source>
</evidence>
<organism evidence="1 2">
    <name type="scientific">Rubrivivax gelatinosus</name>
    <name type="common">Rhodocyclus gelatinosus</name>
    <name type="synonym">Rhodopseudomonas gelatinosa</name>
    <dbReference type="NCBI Taxonomy" id="28068"/>
    <lineage>
        <taxon>Bacteria</taxon>
        <taxon>Pseudomonadati</taxon>
        <taxon>Pseudomonadota</taxon>
        <taxon>Betaproteobacteria</taxon>
        <taxon>Burkholderiales</taxon>
        <taxon>Sphaerotilaceae</taxon>
        <taxon>Rubrivivax</taxon>
    </lineage>
</organism>
<dbReference type="InterPro" id="IPR019734">
    <property type="entry name" value="TPR_rpt"/>
</dbReference>
<accession>A0ABS1DUA0</accession>
<sequence length="943" mass="103001">MTPTERAVREVRQAAFELNATDHKQALRMLNEALKLQPGHADLLGDLATLHLQAGRHRQCIQAAREALAAKPEHDDSAFALALSLDAVGEADEARELFLELTEGARAERFASQPELVDLCRSKLLQIEAASAARPAPAAADPLEQADATPKVYVPLLTRPDALGQLLDETEGVRALTLDCFDTILWRHTDHPTDVFYDMQRRPAFKAAGIDATMRQKGEFFARQLQLVRTGRTEVTLDQIYLAARPGLSREMLAWLAEDELAAEMNACHALPGAVRLLREARTRGLPVTIVSDTYFDAPRLRRLLEHALPADASAAIGEIVVSCEHGMCKEQGLFKLAQLNQLGNSPAILHVGDNKAADFTAPRAVAMSATHLLHENEQGQQRRRMAANVVALFDPSVRQQRPLHMPYRPVHASHGHQSGTPQASIGHDSLGPLMHAFAAWIDEEAAALAATRSQVKLVFLMRDAYLPLQTYRAIGGACTAYSAHISRFSAYAASFRTQEDVDQYLANFSRNLSLPMIARQLLLSPQRTALLVEQAEASATPLQTFLRGVRQAHVLAEIVTASAAHRERLRRYLERETGMQPGDTLVLVDLGYAGTIQRVLGPTFSQDWKVEVLGRYLLAVGAVDEGFKGLLDRSWLDERALKIVQTYIGLLETLTSTDGASTVGYADDGSPVFETDSAQDGQSAMVEPIQAESLRFAREAQAYFRAARRLPPATVLRDEALGSLGRLLFFPNAMELAHLANFTLEINLGSGVARKLFDIDAGLEGLRRHGLFYMRSAHGGGRMALPAELRAAGLELSTAMLAHARFGMPMVQTDWSTRSEPLLAVIPRGDRTMHAEIVATATHDGYFSALVPLANGEGNVGLAFGRDYGWIQLHSAEIVPLAAMTEEADVMAQLLHAGIKDHGHGLLEFEGTDSLLMLPAGANPISGKAALRLVFRPIARRA</sequence>
<name>A0ABS1DUA0_RUBGE</name>
<dbReference type="SUPFAM" id="SSF56784">
    <property type="entry name" value="HAD-like"/>
    <property type="match status" value="1"/>
</dbReference>
<reference evidence="1" key="1">
    <citation type="submission" date="2017-08" db="EMBL/GenBank/DDBJ databases">
        <authorList>
            <person name="Imhoff J.F."/>
            <person name="Rahn T."/>
            <person name="Kuenzel S."/>
            <person name="Neulinger S.C."/>
        </authorList>
    </citation>
    <scope>NUCLEOTIDE SEQUENCE</scope>
    <source>
        <strain evidence="1">IM 151</strain>
    </source>
</reference>
<dbReference type="Pfam" id="PF14559">
    <property type="entry name" value="TPR_19"/>
    <property type="match status" value="1"/>
</dbReference>
<dbReference type="SMART" id="SM00028">
    <property type="entry name" value="TPR"/>
    <property type="match status" value="2"/>
</dbReference>
<proteinExistence type="predicted"/>
<dbReference type="InterPro" id="IPR023214">
    <property type="entry name" value="HAD_sf"/>
</dbReference>